<dbReference type="AlphaFoldDB" id="A0ABD2W7S0"/>
<evidence type="ECO:0000313" key="2">
    <source>
        <dbReference type="EMBL" id="KAL3388676.1"/>
    </source>
</evidence>
<accession>A0ABD2W7S0</accession>
<dbReference type="Pfam" id="PF23055">
    <property type="entry name" value="DUF7041"/>
    <property type="match status" value="1"/>
</dbReference>
<keyword evidence="3" id="KW-1185">Reference proteome</keyword>
<dbReference type="Pfam" id="PF00078">
    <property type="entry name" value="RVT_1"/>
    <property type="match status" value="1"/>
</dbReference>
<name>A0ABD2W7S0_9HYME</name>
<comment type="caution">
    <text evidence="2">The sequence shown here is derived from an EMBL/GenBank/DDBJ whole genome shotgun (WGS) entry which is preliminary data.</text>
</comment>
<dbReference type="PANTHER" id="PTHR37557:SF4">
    <property type="entry name" value="CCHC-TYPE DOMAIN-CONTAINING PROTEIN"/>
    <property type="match status" value="1"/>
</dbReference>
<dbReference type="PROSITE" id="PS50878">
    <property type="entry name" value="RT_POL"/>
    <property type="match status" value="1"/>
</dbReference>
<dbReference type="InterPro" id="IPR049012">
    <property type="entry name" value="Mutator_transp_dom"/>
</dbReference>
<evidence type="ECO:0000259" key="1">
    <source>
        <dbReference type="PROSITE" id="PS50878"/>
    </source>
</evidence>
<evidence type="ECO:0000313" key="3">
    <source>
        <dbReference type="Proteomes" id="UP001627154"/>
    </source>
</evidence>
<dbReference type="EMBL" id="JBJJXI010000128">
    <property type="protein sequence ID" value="KAL3388676.1"/>
    <property type="molecule type" value="Genomic_DNA"/>
</dbReference>
<dbReference type="InterPro" id="IPR055469">
    <property type="entry name" value="DUF7041"/>
</dbReference>
<dbReference type="GO" id="GO:0071897">
    <property type="term" value="P:DNA biosynthetic process"/>
    <property type="evidence" value="ECO:0007669"/>
    <property type="project" value="UniProtKB-ARBA"/>
</dbReference>
<sequence>MHDGCAENITVLSTILRDAKSSLRELHVVSLDVAKAFDSVSHHAITSTLKRLGLPSAFVRYIEDTYRNRSTVLTIKRSKSEPIRVTRGVRQGDPLSSLLFSLVVDRVLTSLPSSVGYHLGEHKIDALAYADDIVLFSSSILGMKEMLRTAGEEASKYGLQFNAAKCIAMSILIASKPKTYKVSTAESFQIGGGPIRQLGPTEHFRYLGVHFSPLGIRKPGGTLVRELANIASAPLKPQQRLKILRCFLVPRFYHQLVLSRCHLQTLKSLDRQVRAAVRKWLRLPKDVPIGYFHARCLDGGLGIPSFRTAIPALVHSRLSDMAESSCAAVRGVFCHRSVQASIRWAETALSFHGRPLIDQEARGKYWASLLHQANDGKELSECTRVRASHSWVDRNSAALSGRDYVQFHHVRVNTLPTRVRTSRGRRVVDGPPIECRAGCGTTETVAHVIQGCHRTHGGRIQQHDEICRIAVSSLRQLGWSVRQEPHFHTREGLRKPDIVAVKDQVVKMIDAQVISASSSLDDSHRRKVAKYDTPDIRHQVASEYGVENDKISFSSITISWRGIWSAASAASLCELGLSKCLDSITFRALRGSYMNWLRWNKMTTHDIISRTSFGERGLPPSSPYMVIQRHFGSVRSGSVETGAALSNSLPLRELIESIRLLTENVRDLRSSSCSGVTLQCDTRNVIALRRLPQFTPKLLTPVLQHALLSPLIRGRLRQIRFPADLPSREQQSAPRTNSFASPPTLTVPTLTVRKLSHFPIFWKHAPELWIEEIEEKFSSSGITSDREKYHYMITAKSAMVYARDVSLNDLVERIRELGDKKHMISNTQSPRFLFFPGMNESNENSKISEDDAVRIAASFDMGGTAALMRMFSKKIISYVTFNRKCIFISDNDSTAIHGVRNTVYYDIVKQADKNHNTRGVSTACYKIMKMRKELNSTVIKYLQRSFGAAIAQNKPDSDKIAKAVRNIPYHCFNEHDDCDVSRCGYRKDPEHYRYANIGEGLKSLLRESPSQKVVPYICGKMLLLMN</sequence>
<gene>
    <name evidence="2" type="ORF">TKK_016109</name>
</gene>
<organism evidence="2 3">
    <name type="scientific">Trichogramma kaykai</name>
    <dbReference type="NCBI Taxonomy" id="54128"/>
    <lineage>
        <taxon>Eukaryota</taxon>
        <taxon>Metazoa</taxon>
        <taxon>Ecdysozoa</taxon>
        <taxon>Arthropoda</taxon>
        <taxon>Hexapoda</taxon>
        <taxon>Insecta</taxon>
        <taxon>Pterygota</taxon>
        <taxon>Neoptera</taxon>
        <taxon>Endopterygota</taxon>
        <taxon>Hymenoptera</taxon>
        <taxon>Apocrita</taxon>
        <taxon>Proctotrupomorpha</taxon>
        <taxon>Chalcidoidea</taxon>
        <taxon>Trichogrammatidae</taxon>
        <taxon>Trichogramma</taxon>
    </lineage>
</organism>
<feature type="domain" description="Reverse transcriptase" evidence="1">
    <location>
        <begin position="1"/>
        <end position="211"/>
    </location>
</feature>
<dbReference type="CDD" id="cd01650">
    <property type="entry name" value="RT_nLTR_like"/>
    <property type="match status" value="1"/>
</dbReference>
<dbReference type="PANTHER" id="PTHR37557">
    <property type="entry name" value="115 KDA PROTEIN IN TYPE-1 RETROTRANSPOSABLE ELEMENT R1DM-LIKE PROTEIN-RELATED-RELATED"/>
    <property type="match status" value="1"/>
</dbReference>
<proteinExistence type="predicted"/>
<dbReference type="InterPro" id="IPR043502">
    <property type="entry name" value="DNA/RNA_pol_sf"/>
</dbReference>
<dbReference type="Proteomes" id="UP001627154">
    <property type="component" value="Unassembled WGS sequence"/>
</dbReference>
<reference evidence="2 3" key="1">
    <citation type="journal article" date="2024" name="bioRxiv">
        <title>A reference genome for Trichogramma kaykai: A tiny desert-dwelling parasitoid wasp with competing sex-ratio distorters.</title>
        <authorList>
            <person name="Culotta J."/>
            <person name="Lindsey A.R."/>
        </authorList>
    </citation>
    <scope>NUCLEOTIDE SEQUENCE [LARGE SCALE GENOMIC DNA]</scope>
    <source>
        <strain evidence="2 3">KSX58</strain>
    </source>
</reference>
<dbReference type="SUPFAM" id="SSF56672">
    <property type="entry name" value="DNA/RNA polymerases"/>
    <property type="match status" value="1"/>
</dbReference>
<dbReference type="Pfam" id="PF20700">
    <property type="entry name" value="Mutator"/>
    <property type="match status" value="1"/>
</dbReference>
<protein>
    <recommendedName>
        <fullName evidence="1">Reverse transcriptase domain-containing protein</fullName>
    </recommendedName>
</protein>
<dbReference type="InterPro" id="IPR000477">
    <property type="entry name" value="RT_dom"/>
</dbReference>